<accession>A0ABT8F5R4</accession>
<feature type="transmembrane region" description="Helical" evidence="1">
    <location>
        <begin position="70"/>
        <end position="93"/>
    </location>
</feature>
<keyword evidence="1" id="KW-0812">Transmembrane</keyword>
<dbReference type="InterPro" id="IPR009937">
    <property type="entry name" value="Phage_holin_3_6"/>
</dbReference>
<gene>
    <name evidence="2" type="ORF">QWY31_09455</name>
</gene>
<evidence type="ECO:0000313" key="3">
    <source>
        <dbReference type="Proteomes" id="UP001168552"/>
    </source>
</evidence>
<dbReference type="Pfam" id="PF07332">
    <property type="entry name" value="Phage_holin_3_6"/>
    <property type="match status" value="1"/>
</dbReference>
<keyword evidence="1" id="KW-0472">Membrane</keyword>
<keyword evidence="1" id="KW-1133">Transmembrane helix</keyword>
<name>A0ABT8F5R4_9BACT</name>
<comment type="caution">
    <text evidence="2">The sequence shown here is derived from an EMBL/GenBank/DDBJ whole genome shotgun (WGS) entry which is preliminary data.</text>
</comment>
<sequence length="107" mass="12354">MGLFNFDSIIDNLKGYVETQVSLTKIEIKEEVQQSIAKLVSMLLLSVFLFFFLLFLSAALALYLNEILNSPYLGFVLITVFYLILCLLGAWFIKTEKFKSLIQKFIR</sequence>
<reference evidence="2" key="1">
    <citation type="submission" date="2023-06" db="EMBL/GenBank/DDBJ databases">
        <title>Cytophagales bacterium Strain LB-30, isolated from soil.</title>
        <authorList>
            <person name="Liu B."/>
        </authorList>
    </citation>
    <scope>NUCLEOTIDE SEQUENCE</scope>
    <source>
        <strain evidence="2">LB-30</strain>
    </source>
</reference>
<feature type="transmembrane region" description="Helical" evidence="1">
    <location>
        <begin position="39"/>
        <end position="64"/>
    </location>
</feature>
<organism evidence="2 3">
    <name type="scientific">Shiella aurantiaca</name>
    <dbReference type="NCBI Taxonomy" id="3058365"/>
    <lineage>
        <taxon>Bacteria</taxon>
        <taxon>Pseudomonadati</taxon>
        <taxon>Bacteroidota</taxon>
        <taxon>Cytophagia</taxon>
        <taxon>Cytophagales</taxon>
        <taxon>Shiellaceae</taxon>
        <taxon>Shiella</taxon>
    </lineage>
</organism>
<evidence type="ECO:0000256" key="1">
    <source>
        <dbReference type="SAM" id="Phobius"/>
    </source>
</evidence>
<evidence type="ECO:0000313" key="2">
    <source>
        <dbReference type="EMBL" id="MDN4165728.1"/>
    </source>
</evidence>
<keyword evidence="3" id="KW-1185">Reference proteome</keyword>
<dbReference type="Proteomes" id="UP001168552">
    <property type="component" value="Unassembled WGS sequence"/>
</dbReference>
<dbReference type="RefSeq" id="WP_320004258.1">
    <property type="nucleotide sequence ID" value="NZ_JAUHJS010000004.1"/>
</dbReference>
<dbReference type="EMBL" id="JAUHJS010000004">
    <property type="protein sequence ID" value="MDN4165728.1"/>
    <property type="molecule type" value="Genomic_DNA"/>
</dbReference>
<proteinExistence type="predicted"/>
<protein>
    <submittedName>
        <fullName evidence="2">Phage holin family protein</fullName>
    </submittedName>
</protein>